<feature type="compositionally biased region" description="Polar residues" evidence="1">
    <location>
        <begin position="42"/>
        <end position="53"/>
    </location>
</feature>
<evidence type="ECO:0000259" key="3">
    <source>
        <dbReference type="Pfam" id="PF13360"/>
    </source>
</evidence>
<keyword evidence="2" id="KW-0732">Signal</keyword>
<evidence type="ECO:0000256" key="2">
    <source>
        <dbReference type="SAM" id="SignalP"/>
    </source>
</evidence>
<dbReference type="Gene3D" id="2.130.10.10">
    <property type="entry name" value="YVTN repeat-like/Quinoprotein amine dehydrogenase"/>
    <property type="match status" value="1"/>
</dbReference>
<gene>
    <name evidence="4" type="ORF">POL58_36755</name>
</gene>
<dbReference type="SUPFAM" id="SSF50998">
    <property type="entry name" value="Quinoprotein alcohol dehydrogenase-like"/>
    <property type="match status" value="1"/>
</dbReference>
<sequence>MRSRISVCPSHALISLLALISACPGDPSMTTAAPETTTSGTDANSDGSPTGQATEGPPTTTNVPTTSVGTTDDGTTTETSVTTGTPVTATETDTASETDATTESSATETGSSSSGETEEPSLVGTLGEGDDPCVGGDGRSWTTFGRCNARTNRSLVLSAQTGEDVELMRIEAGFAADSAMAQPVFGMGGTAYVTNVWLTAIGPDWSELFTVDTDVNAVVAPDGTFYTAFTETYDTMPEVNARDPDGSVLWTRDLTGAPWPPMVLSDGTLLFLGHRSETDDLALQALEPTAGADVWSYSFGPGDILDRGSLLASSTDEVYVRTRQGHLVALDAITHEPRWDTSQSFAEVALDEAGGRLVTRRGIQEGNYSYEEFGKVDVATGAYEPVLKLPVMCGGCDPSAFALAKDGWVHFSYVGTLFAVNLDDPDATWELETGSTADPVIGGDGTIYVAIDDEQQNLVTAVHADGTLRWTTVLEDNVEPSSWAGTYLSIDPQGPLLVAFAENQTVYRVNR</sequence>
<dbReference type="InterPro" id="IPR015943">
    <property type="entry name" value="WD40/YVTN_repeat-like_dom_sf"/>
</dbReference>
<protein>
    <submittedName>
        <fullName evidence="4">PQQ-binding-like beta-propeller repeat protein</fullName>
    </submittedName>
</protein>
<dbReference type="EMBL" id="JAQNDN010000022">
    <property type="protein sequence ID" value="MDC0673353.1"/>
    <property type="molecule type" value="Genomic_DNA"/>
</dbReference>
<dbReference type="SMART" id="SM00564">
    <property type="entry name" value="PQQ"/>
    <property type="match status" value="5"/>
</dbReference>
<feature type="domain" description="Pyrrolo-quinoline quinone repeat" evidence="3">
    <location>
        <begin position="215"/>
        <end position="356"/>
    </location>
</feature>
<comment type="caution">
    <text evidence="4">The sequence shown here is derived from an EMBL/GenBank/DDBJ whole genome shotgun (WGS) entry which is preliminary data.</text>
</comment>
<reference evidence="4 5" key="1">
    <citation type="submission" date="2022-11" db="EMBL/GenBank/DDBJ databases">
        <title>Minimal conservation of predation-associated metabolite biosynthetic gene clusters underscores biosynthetic potential of Myxococcota including descriptions for ten novel species: Archangium lansinium sp. nov., Myxococcus landrumus sp. nov., Nannocystis bai.</title>
        <authorList>
            <person name="Ahearne A."/>
            <person name="Stevens C."/>
            <person name="Dowd S."/>
        </authorList>
    </citation>
    <scope>NUCLEOTIDE SEQUENCE [LARGE SCALE GENOMIC DNA]</scope>
    <source>
        <strain evidence="4 5">NCELM</strain>
    </source>
</reference>
<accession>A0ABT5BI48</accession>
<dbReference type="Proteomes" id="UP001217838">
    <property type="component" value="Unassembled WGS sequence"/>
</dbReference>
<keyword evidence="5" id="KW-1185">Reference proteome</keyword>
<dbReference type="InterPro" id="IPR018391">
    <property type="entry name" value="PQQ_b-propeller_rpt"/>
</dbReference>
<feature type="compositionally biased region" description="Low complexity" evidence="1">
    <location>
        <begin position="29"/>
        <end position="41"/>
    </location>
</feature>
<dbReference type="InterPro" id="IPR011047">
    <property type="entry name" value="Quinoprotein_ADH-like_sf"/>
</dbReference>
<dbReference type="PROSITE" id="PS51257">
    <property type="entry name" value="PROKAR_LIPOPROTEIN"/>
    <property type="match status" value="1"/>
</dbReference>
<feature type="signal peptide" evidence="2">
    <location>
        <begin position="1"/>
        <end position="24"/>
    </location>
</feature>
<dbReference type="InterPro" id="IPR002372">
    <property type="entry name" value="PQQ_rpt_dom"/>
</dbReference>
<feature type="chain" id="PRO_5047216210" evidence="2">
    <location>
        <begin position="25"/>
        <end position="511"/>
    </location>
</feature>
<evidence type="ECO:0000313" key="5">
    <source>
        <dbReference type="Proteomes" id="UP001217838"/>
    </source>
</evidence>
<evidence type="ECO:0000313" key="4">
    <source>
        <dbReference type="EMBL" id="MDC0673353.1"/>
    </source>
</evidence>
<evidence type="ECO:0000256" key="1">
    <source>
        <dbReference type="SAM" id="MobiDB-lite"/>
    </source>
</evidence>
<proteinExistence type="predicted"/>
<dbReference type="Pfam" id="PF13360">
    <property type="entry name" value="PQQ_2"/>
    <property type="match status" value="1"/>
</dbReference>
<feature type="compositionally biased region" description="Low complexity" evidence="1">
    <location>
        <begin position="54"/>
        <end position="115"/>
    </location>
</feature>
<feature type="region of interest" description="Disordered" evidence="1">
    <location>
        <begin position="29"/>
        <end position="134"/>
    </location>
</feature>
<name>A0ABT5BI48_9BACT</name>
<organism evidence="4 5">
    <name type="scientific">Nannocystis radixulma</name>
    <dbReference type="NCBI Taxonomy" id="2995305"/>
    <lineage>
        <taxon>Bacteria</taxon>
        <taxon>Pseudomonadati</taxon>
        <taxon>Myxococcota</taxon>
        <taxon>Polyangia</taxon>
        <taxon>Nannocystales</taxon>
        <taxon>Nannocystaceae</taxon>
        <taxon>Nannocystis</taxon>
    </lineage>
</organism>